<evidence type="ECO:0000259" key="2">
    <source>
        <dbReference type="Pfam" id="PF12697"/>
    </source>
</evidence>
<dbReference type="PANTHER" id="PTHR43194">
    <property type="entry name" value="HYDROLASE ALPHA/BETA FOLD FAMILY"/>
    <property type="match status" value="1"/>
</dbReference>
<comment type="caution">
    <text evidence="3">The sequence shown here is derived from an EMBL/GenBank/DDBJ whole genome shotgun (WGS) entry which is preliminary data.</text>
</comment>
<dbReference type="SUPFAM" id="SSF53474">
    <property type="entry name" value="alpha/beta-Hydrolases"/>
    <property type="match status" value="1"/>
</dbReference>
<feature type="signal peptide" evidence="1">
    <location>
        <begin position="1"/>
        <end position="19"/>
    </location>
</feature>
<dbReference type="InterPro" id="IPR000073">
    <property type="entry name" value="AB_hydrolase_1"/>
</dbReference>
<dbReference type="InterPro" id="IPR029058">
    <property type="entry name" value="AB_hydrolase_fold"/>
</dbReference>
<proteinExistence type="predicted"/>
<dbReference type="Proteomes" id="UP000094444">
    <property type="component" value="Unassembled WGS sequence"/>
</dbReference>
<name>A0A2P5HME1_DIAHE</name>
<feature type="domain" description="AB hydrolase-1" evidence="2">
    <location>
        <begin position="103"/>
        <end position="403"/>
    </location>
</feature>
<evidence type="ECO:0000313" key="3">
    <source>
        <dbReference type="EMBL" id="POS71406.1"/>
    </source>
</evidence>
<dbReference type="AlphaFoldDB" id="A0A2P5HME1"/>
<dbReference type="CDD" id="cd12809">
    <property type="entry name" value="Esterase_713_like-2"/>
    <property type="match status" value="1"/>
</dbReference>
<keyword evidence="4" id="KW-1185">Reference proteome</keyword>
<protein>
    <recommendedName>
        <fullName evidence="2">AB hydrolase-1 domain-containing protein</fullName>
    </recommendedName>
</protein>
<gene>
    <name evidence="3" type="ORF">DHEL01_v210200</name>
</gene>
<dbReference type="EMBL" id="MAVT02001276">
    <property type="protein sequence ID" value="POS71406.1"/>
    <property type="molecule type" value="Genomic_DNA"/>
</dbReference>
<reference evidence="3" key="1">
    <citation type="submission" date="2017-09" db="EMBL/GenBank/DDBJ databases">
        <title>Polyketide synthases of a Diaporthe helianthi virulent isolate.</title>
        <authorList>
            <person name="Baroncelli R."/>
        </authorList>
    </citation>
    <scope>NUCLEOTIDE SEQUENCE [LARGE SCALE GENOMIC DNA]</scope>
    <source>
        <strain evidence="3">7/96</strain>
    </source>
</reference>
<evidence type="ECO:0000256" key="1">
    <source>
        <dbReference type="SAM" id="SignalP"/>
    </source>
</evidence>
<dbReference type="STRING" id="158607.A0A2P5HME1"/>
<dbReference type="InParanoid" id="A0A2P5HME1"/>
<keyword evidence="1" id="KW-0732">Signal</keyword>
<dbReference type="Gene3D" id="3.40.50.1820">
    <property type="entry name" value="alpha/beta hydrolase"/>
    <property type="match status" value="1"/>
</dbReference>
<dbReference type="PANTHER" id="PTHR43194:SF4">
    <property type="entry name" value="AB HYDROLASE-1 DOMAIN-CONTAINING PROTEIN"/>
    <property type="match status" value="1"/>
</dbReference>
<accession>A0A2P5HME1</accession>
<dbReference type="InterPro" id="IPR050228">
    <property type="entry name" value="Carboxylesterase_BioH"/>
</dbReference>
<dbReference type="Pfam" id="PF12697">
    <property type="entry name" value="Abhydrolase_6"/>
    <property type="match status" value="1"/>
</dbReference>
<feature type="chain" id="PRO_5015158981" description="AB hydrolase-1 domain-containing protein" evidence="1">
    <location>
        <begin position="20"/>
        <end position="416"/>
    </location>
</feature>
<sequence>MGSILNFFLTANLMPSVLSGVVSYGQNPLQSQNTEAFAERTFLYVGGQYINTTIVSGLSSRISPDSAANSILQPGGTREGQYMAGQIYVERLTPPNVLHEHPLVFIHGSGQTATNWLNTPDGREGWASFFLRQGYVVYLTDQPERGRSIYIPGSGQLVVSSTTTVSSYFTAPGKVEPLPYPQAANHTQWPGTGQPGDPIFDAMFASQVQYQSDGTITTQLSNHSYVALADHIGAPHILVTHSQAGLMGWQLVNERPDLVAGVVAIEPGARPFESWTGPPYAPGYALAFAPLLYGLTPLPLVYDPPLPEDNPDALKRVTHPPANPNVAPCILQAEPARKLPNLAKVPVLQIVGEASFQAVFSGCVVSYLRQAGVDVEFVRLEERGIRGNGHFIFMEKNNIEVAEKVVMPFLEKLEKQ</sequence>
<dbReference type="OrthoDB" id="9978720at2759"/>
<evidence type="ECO:0000313" key="4">
    <source>
        <dbReference type="Proteomes" id="UP000094444"/>
    </source>
</evidence>
<organism evidence="3 4">
    <name type="scientific">Diaporthe helianthi</name>
    <dbReference type="NCBI Taxonomy" id="158607"/>
    <lineage>
        <taxon>Eukaryota</taxon>
        <taxon>Fungi</taxon>
        <taxon>Dikarya</taxon>
        <taxon>Ascomycota</taxon>
        <taxon>Pezizomycotina</taxon>
        <taxon>Sordariomycetes</taxon>
        <taxon>Sordariomycetidae</taxon>
        <taxon>Diaporthales</taxon>
        <taxon>Diaporthaceae</taxon>
        <taxon>Diaporthe</taxon>
    </lineage>
</organism>